<evidence type="ECO:0000313" key="5">
    <source>
        <dbReference type="EMBL" id="GEP59719.1"/>
    </source>
</evidence>
<dbReference type="GO" id="GO:0043565">
    <property type="term" value="F:sequence-specific DNA binding"/>
    <property type="evidence" value="ECO:0007669"/>
    <property type="project" value="InterPro"/>
</dbReference>
<keyword evidence="2" id="KW-0238">DNA-binding</keyword>
<keyword evidence="1" id="KW-0805">Transcription regulation</keyword>
<dbReference type="Gene3D" id="1.10.10.60">
    <property type="entry name" value="Homeodomain-like"/>
    <property type="match status" value="2"/>
</dbReference>
<feature type="domain" description="HTH araC/xylS-type" evidence="4">
    <location>
        <begin position="118"/>
        <end position="216"/>
    </location>
</feature>
<proteinExistence type="predicted"/>
<dbReference type="AlphaFoldDB" id="A0A512NLC6"/>
<dbReference type="InterPro" id="IPR009057">
    <property type="entry name" value="Homeodomain-like_sf"/>
</dbReference>
<accession>A0A512NLC6</accession>
<dbReference type="EMBL" id="BKAJ01000138">
    <property type="protein sequence ID" value="GEP59719.1"/>
    <property type="molecule type" value="Genomic_DNA"/>
</dbReference>
<evidence type="ECO:0000256" key="3">
    <source>
        <dbReference type="ARBA" id="ARBA00023163"/>
    </source>
</evidence>
<dbReference type="SMART" id="SM00342">
    <property type="entry name" value="HTH_ARAC"/>
    <property type="match status" value="1"/>
</dbReference>
<dbReference type="PRINTS" id="PR00032">
    <property type="entry name" value="HTHARAC"/>
</dbReference>
<dbReference type="InterPro" id="IPR018060">
    <property type="entry name" value="HTH_AraC"/>
</dbReference>
<evidence type="ECO:0000256" key="1">
    <source>
        <dbReference type="ARBA" id="ARBA00023015"/>
    </source>
</evidence>
<dbReference type="PANTHER" id="PTHR46796">
    <property type="entry name" value="HTH-TYPE TRANSCRIPTIONAL ACTIVATOR RHAS-RELATED"/>
    <property type="match status" value="1"/>
</dbReference>
<dbReference type="InterPro" id="IPR018062">
    <property type="entry name" value="HTH_AraC-typ_CS"/>
</dbReference>
<dbReference type="PROSITE" id="PS01124">
    <property type="entry name" value="HTH_ARAC_FAMILY_2"/>
    <property type="match status" value="1"/>
</dbReference>
<dbReference type="SUPFAM" id="SSF46689">
    <property type="entry name" value="Homeodomain-like"/>
    <property type="match status" value="2"/>
</dbReference>
<evidence type="ECO:0000256" key="2">
    <source>
        <dbReference type="ARBA" id="ARBA00023125"/>
    </source>
</evidence>
<dbReference type="Pfam" id="PF12833">
    <property type="entry name" value="HTH_18"/>
    <property type="match status" value="1"/>
</dbReference>
<dbReference type="PROSITE" id="PS00041">
    <property type="entry name" value="HTH_ARAC_FAMILY_1"/>
    <property type="match status" value="1"/>
</dbReference>
<sequence length="253" mass="28546">MIQFGAPGVRVNAVVRAPCDFLHLWITNSFLEARCQELDVAPCRLTNYPGEFVFRRDAAITRLTHAILDARTPTGELYTEYVTGIASAIITRLITKQEEWSGRGPFCRACKLPQWRLKRAVDYVDAHLGEPMHLRDMANAAGLSRMHFASQFRAATGVRPREYLLRRRVDRAKDLLAGTDLTLVDIAMSIGFANQSHFSTVFGRMEGQTPGRWRRTNRRVTVVQSQKKALPEKTAIWSGSNNGEKGRKESLLT</sequence>
<evidence type="ECO:0000313" key="6">
    <source>
        <dbReference type="Proteomes" id="UP000321058"/>
    </source>
</evidence>
<protein>
    <recommendedName>
        <fullName evidence="4">HTH araC/xylS-type domain-containing protein</fullName>
    </recommendedName>
</protein>
<dbReference type="InterPro" id="IPR050204">
    <property type="entry name" value="AraC_XylS_family_regulators"/>
</dbReference>
<dbReference type="Proteomes" id="UP000321058">
    <property type="component" value="Unassembled WGS sequence"/>
</dbReference>
<gene>
    <name evidence="5" type="ORF">RSO01_68850</name>
</gene>
<keyword evidence="6" id="KW-1185">Reference proteome</keyword>
<evidence type="ECO:0000259" key="4">
    <source>
        <dbReference type="PROSITE" id="PS01124"/>
    </source>
</evidence>
<comment type="caution">
    <text evidence="5">The sequence shown here is derived from an EMBL/GenBank/DDBJ whole genome shotgun (WGS) entry which is preliminary data.</text>
</comment>
<organism evidence="5 6">
    <name type="scientific">Reyranella soli</name>
    <dbReference type="NCBI Taxonomy" id="1230389"/>
    <lineage>
        <taxon>Bacteria</taxon>
        <taxon>Pseudomonadati</taxon>
        <taxon>Pseudomonadota</taxon>
        <taxon>Alphaproteobacteria</taxon>
        <taxon>Hyphomicrobiales</taxon>
        <taxon>Reyranellaceae</taxon>
        <taxon>Reyranella</taxon>
    </lineage>
</organism>
<dbReference type="PANTHER" id="PTHR46796:SF14">
    <property type="entry name" value="TRANSCRIPTIONAL REGULATORY PROTEIN"/>
    <property type="match status" value="1"/>
</dbReference>
<keyword evidence="3" id="KW-0804">Transcription</keyword>
<dbReference type="InterPro" id="IPR020449">
    <property type="entry name" value="Tscrpt_reg_AraC-type_HTH"/>
</dbReference>
<name>A0A512NLC6_9HYPH</name>
<reference evidence="5 6" key="1">
    <citation type="submission" date="2019-07" db="EMBL/GenBank/DDBJ databases">
        <title>Whole genome shotgun sequence of Reyranella soli NBRC 108950.</title>
        <authorList>
            <person name="Hosoyama A."/>
            <person name="Uohara A."/>
            <person name="Ohji S."/>
            <person name="Ichikawa N."/>
        </authorList>
    </citation>
    <scope>NUCLEOTIDE SEQUENCE [LARGE SCALE GENOMIC DNA]</scope>
    <source>
        <strain evidence="5 6">NBRC 108950</strain>
    </source>
</reference>
<dbReference type="GO" id="GO:0003700">
    <property type="term" value="F:DNA-binding transcription factor activity"/>
    <property type="evidence" value="ECO:0007669"/>
    <property type="project" value="InterPro"/>
</dbReference>